<keyword evidence="2" id="KW-1185">Reference proteome</keyword>
<gene>
    <name evidence="1" type="ORF">FNJ47_00880</name>
</gene>
<name>A0A6P1B758_9BRAD</name>
<dbReference type="AlphaFoldDB" id="A0A6P1B758"/>
<reference evidence="1 2" key="1">
    <citation type="journal article" date="2020" name="Arch. Microbiol.">
        <title>Bradyrhizobium uaiense sp. nov., a new highly efficient cowpea symbiont.</title>
        <authorList>
            <person name="Cabral Michel D."/>
            <person name="Azarias Guimaraes A."/>
            <person name="Martins da Costa E."/>
            <person name="Soares de Carvalho T."/>
            <person name="Balsanelli E."/>
            <person name="Willems A."/>
            <person name="Maltempi de Souza E."/>
            <person name="de Souza Moreira F.M."/>
        </authorList>
    </citation>
    <scope>NUCLEOTIDE SEQUENCE [LARGE SCALE GENOMIC DNA]</scope>
    <source>
        <strain evidence="1 2">UFLA 03-164</strain>
    </source>
</reference>
<accession>A0A6P1B758</accession>
<dbReference type="EMBL" id="VKHP01000002">
    <property type="protein sequence ID" value="NEU94416.1"/>
    <property type="molecule type" value="Genomic_DNA"/>
</dbReference>
<organism evidence="1 2">
    <name type="scientific">Bradyrhizobium uaiense</name>
    <dbReference type="NCBI Taxonomy" id="2594946"/>
    <lineage>
        <taxon>Bacteria</taxon>
        <taxon>Pseudomonadati</taxon>
        <taxon>Pseudomonadota</taxon>
        <taxon>Alphaproteobacteria</taxon>
        <taxon>Hyphomicrobiales</taxon>
        <taxon>Nitrobacteraceae</taxon>
        <taxon>Bradyrhizobium</taxon>
    </lineage>
</organism>
<evidence type="ECO:0000313" key="2">
    <source>
        <dbReference type="Proteomes" id="UP000468531"/>
    </source>
</evidence>
<sequence length="73" mass="8583">MKKLIDRHRNIQYTLTNTEPDLWSWSFEINGNVKRGTTRARLGLLAQRRVCTLIDRELKSAERTKPQDPDSRS</sequence>
<dbReference type="RefSeq" id="WP_163149501.1">
    <property type="nucleotide sequence ID" value="NZ_VKHP01000002.1"/>
</dbReference>
<protein>
    <submittedName>
        <fullName evidence="1">Uncharacterized protein</fullName>
    </submittedName>
</protein>
<proteinExistence type="predicted"/>
<evidence type="ECO:0000313" key="1">
    <source>
        <dbReference type="EMBL" id="NEU94416.1"/>
    </source>
</evidence>
<comment type="caution">
    <text evidence="1">The sequence shown here is derived from an EMBL/GenBank/DDBJ whole genome shotgun (WGS) entry which is preliminary data.</text>
</comment>
<dbReference type="Proteomes" id="UP000468531">
    <property type="component" value="Unassembled WGS sequence"/>
</dbReference>